<sequence>MSDAQAILAKLQALIEAERAALLSGDLDALATLVENKSDLLMQLSDETSLSVEDLQPIRSTLKRNQELFDHALAGVRNVVDRLGQVRRLRQDLSTYDPNGQRQAFGSQDQKRLEKRA</sequence>
<comment type="caution">
    <text evidence="2">The sequence shown here is derived from an EMBL/GenBank/DDBJ whole genome shotgun (WGS) entry which is preliminary data.</text>
</comment>
<keyword evidence="2" id="KW-0282">Flagellum</keyword>
<organism evidence="2 3">
    <name type="scientific">Thalassococcus arenae</name>
    <dbReference type="NCBI Taxonomy" id="2851652"/>
    <lineage>
        <taxon>Bacteria</taxon>
        <taxon>Pseudomonadati</taxon>
        <taxon>Pseudomonadota</taxon>
        <taxon>Alphaproteobacteria</taxon>
        <taxon>Rhodobacterales</taxon>
        <taxon>Roseobacteraceae</taxon>
        <taxon>Thalassococcus</taxon>
    </lineage>
</organism>
<dbReference type="EMBL" id="JAHRWL010000001">
    <property type="protein sequence ID" value="MBV2359325.1"/>
    <property type="molecule type" value="Genomic_DNA"/>
</dbReference>
<evidence type="ECO:0000313" key="3">
    <source>
        <dbReference type="Proteomes" id="UP001166293"/>
    </source>
</evidence>
<keyword evidence="2" id="KW-0969">Cilium</keyword>
<feature type="region of interest" description="Disordered" evidence="1">
    <location>
        <begin position="97"/>
        <end position="117"/>
    </location>
</feature>
<name>A0ABS6N737_9RHOB</name>
<gene>
    <name evidence="2" type="ORF">KUH32_06045</name>
</gene>
<evidence type="ECO:0000256" key="1">
    <source>
        <dbReference type="SAM" id="MobiDB-lite"/>
    </source>
</evidence>
<evidence type="ECO:0000313" key="2">
    <source>
        <dbReference type="EMBL" id="MBV2359325.1"/>
    </source>
</evidence>
<dbReference type="RefSeq" id="WP_217777143.1">
    <property type="nucleotide sequence ID" value="NZ_JAHRWL010000001.1"/>
</dbReference>
<reference evidence="2" key="1">
    <citation type="submission" date="2021-06" db="EMBL/GenBank/DDBJ databases">
        <title>Thalassococcus sp. CAU 1522 isolated from sea sand, Republic of Korea.</title>
        <authorList>
            <person name="Kim W."/>
        </authorList>
    </citation>
    <scope>NUCLEOTIDE SEQUENCE</scope>
    <source>
        <strain evidence="2">CAU 1522</strain>
    </source>
</reference>
<feature type="compositionally biased region" description="Polar residues" evidence="1">
    <location>
        <begin position="97"/>
        <end position="108"/>
    </location>
</feature>
<keyword evidence="2" id="KW-0966">Cell projection</keyword>
<accession>A0ABS6N737</accession>
<dbReference type="Proteomes" id="UP001166293">
    <property type="component" value="Unassembled WGS sequence"/>
</dbReference>
<proteinExistence type="predicted"/>
<protein>
    <submittedName>
        <fullName evidence="2">Flagellar protein FlgN</fullName>
    </submittedName>
</protein>
<keyword evidence="3" id="KW-1185">Reference proteome</keyword>